<dbReference type="PANTHER" id="PTHR24096">
    <property type="entry name" value="LONG-CHAIN-FATTY-ACID--COA LIGASE"/>
    <property type="match status" value="1"/>
</dbReference>
<dbReference type="OrthoDB" id="10253869at2759"/>
<keyword evidence="1" id="KW-0436">Ligase</keyword>
<dbReference type="PROSITE" id="PS00455">
    <property type="entry name" value="AMP_BINDING"/>
    <property type="match status" value="1"/>
</dbReference>
<reference evidence="3" key="1">
    <citation type="journal article" date="2020" name="bioRxiv">
        <title>Hybrid origin of Populus tomentosa Carr. identified through genome sequencing and phylogenomic analysis.</title>
        <authorList>
            <person name="An X."/>
            <person name="Gao K."/>
            <person name="Chen Z."/>
            <person name="Li J."/>
            <person name="Yang X."/>
            <person name="Yang X."/>
            <person name="Zhou J."/>
            <person name="Guo T."/>
            <person name="Zhao T."/>
            <person name="Huang S."/>
            <person name="Miao D."/>
            <person name="Khan W.U."/>
            <person name="Rao P."/>
            <person name="Ye M."/>
            <person name="Lei B."/>
            <person name="Liao W."/>
            <person name="Wang J."/>
            <person name="Ji L."/>
            <person name="Li Y."/>
            <person name="Guo B."/>
            <person name="Mustafa N.S."/>
            <person name="Li S."/>
            <person name="Yun Q."/>
            <person name="Keller S.R."/>
            <person name="Mao J."/>
            <person name="Zhang R."/>
            <person name="Strauss S.H."/>
        </authorList>
    </citation>
    <scope>NUCLEOTIDE SEQUENCE</scope>
    <source>
        <strain evidence="3">GM15</strain>
        <tissue evidence="3">Leaf</tissue>
    </source>
</reference>
<feature type="domain" description="AMP-dependent synthetase/ligase" evidence="2">
    <location>
        <begin position="138"/>
        <end position="229"/>
    </location>
</feature>
<organism evidence="3 4">
    <name type="scientific">Populus tomentosa</name>
    <name type="common">Chinese white poplar</name>
    <dbReference type="NCBI Taxonomy" id="118781"/>
    <lineage>
        <taxon>Eukaryota</taxon>
        <taxon>Viridiplantae</taxon>
        <taxon>Streptophyta</taxon>
        <taxon>Embryophyta</taxon>
        <taxon>Tracheophyta</taxon>
        <taxon>Spermatophyta</taxon>
        <taxon>Magnoliopsida</taxon>
        <taxon>eudicotyledons</taxon>
        <taxon>Gunneridae</taxon>
        <taxon>Pentapetalae</taxon>
        <taxon>rosids</taxon>
        <taxon>fabids</taxon>
        <taxon>Malpighiales</taxon>
        <taxon>Salicaceae</taxon>
        <taxon>Saliceae</taxon>
        <taxon>Populus</taxon>
    </lineage>
</organism>
<feature type="domain" description="AMP-dependent synthetase/ligase" evidence="2">
    <location>
        <begin position="19"/>
        <end position="82"/>
    </location>
</feature>
<evidence type="ECO:0000313" key="4">
    <source>
        <dbReference type="Proteomes" id="UP000886885"/>
    </source>
</evidence>
<evidence type="ECO:0000313" key="3">
    <source>
        <dbReference type="EMBL" id="KAG6783131.1"/>
    </source>
</evidence>
<sequence>METPIPCSAEEEHVFRSQHPAERHAYAVVVRDTRRFARALTSLGLRKGHVVIVALPNVAEYGIVALGIMASGGVFSGANQHYLLRCGHIKNSIFNGVLGILVKGLGLPIIVLGEMCISTAMNWNELLDAADRSGDILACEEVHQSVLCALPFSSGTTGMSKDVMLTHRNLVANLCSSLFSVDPETVGHVATLGLIPFFHTYGITGKCCATVRNKGKVVVMGRFELRTFLNTLITQEAYGLTEHSCITLTHGDPSKGHGIAKKNSVGFLLPHLELKLIDPETGRSPELGASVTSLLGMTFTNFSKEETTIDTDGWLRTGQ</sequence>
<gene>
    <name evidence="3" type="ORF">POTOM_012568</name>
</gene>
<comment type="caution">
    <text evidence="3">The sequence shown here is derived from an EMBL/GenBank/DDBJ whole genome shotgun (WGS) entry which is preliminary data.</text>
</comment>
<accession>A0A8X8AA70</accession>
<name>A0A8X8AA70_POPTO</name>
<dbReference type="InterPro" id="IPR000873">
    <property type="entry name" value="AMP-dep_synth/lig_dom"/>
</dbReference>
<dbReference type="Proteomes" id="UP000886885">
    <property type="component" value="Chromosome 3A"/>
</dbReference>
<dbReference type="EMBL" id="JAAWWB010000005">
    <property type="protein sequence ID" value="KAG6783131.1"/>
    <property type="molecule type" value="Genomic_DNA"/>
</dbReference>
<dbReference type="Pfam" id="PF00501">
    <property type="entry name" value="AMP-binding"/>
    <property type="match status" value="2"/>
</dbReference>
<dbReference type="GO" id="GO:0046949">
    <property type="term" value="P:fatty-acyl-CoA biosynthetic process"/>
    <property type="evidence" value="ECO:0007669"/>
    <property type="project" value="TreeGrafter"/>
</dbReference>
<proteinExistence type="predicted"/>
<dbReference type="PANTHER" id="PTHR24096:SF389">
    <property type="entry name" value="4-COUMARATE--COA LIGASE-LIKE 1"/>
    <property type="match status" value="1"/>
</dbReference>
<dbReference type="AlphaFoldDB" id="A0A8X8AA70"/>
<evidence type="ECO:0000256" key="1">
    <source>
        <dbReference type="ARBA" id="ARBA00022598"/>
    </source>
</evidence>
<evidence type="ECO:0000259" key="2">
    <source>
        <dbReference type="Pfam" id="PF00501"/>
    </source>
</evidence>
<protein>
    <recommendedName>
        <fullName evidence="2">AMP-dependent synthetase/ligase domain-containing protein</fullName>
    </recommendedName>
</protein>
<dbReference type="InterPro" id="IPR020845">
    <property type="entry name" value="AMP-binding_CS"/>
</dbReference>
<keyword evidence="4" id="KW-1185">Reference proteome</keyword>
<dbReference type="GO" id="GO:0004467">
    <property type="term" value="F:long-chain fatty acid-CoA ligase activity"/>
    <property type="evidence" value="ECO:0007669"/>
    <property type="project" value="TreeGrafter"/>
</dbReference>